<evidence type="ECO:0000313" key="1">
    <source>
        <dbReference type="EMBL" id="MPN60109.1"/>
    </source>
</evidence>
<dbReference type="SUPFAM" id="SSF51679">
    <property type="entry name" value="Bacterial luciferase-like"/>
    <property type="match status" value="1"/>
</dbReference>
<dbReference type="AlphaFoldDB" id="A0A645JBH0"/>
<dbReference type="EMBL" id="VSSQ01134946">
    <property type="protein sequence ID" value="MPN60109.1"/>
    <property type="molecule type" value="Genomic_DNA"/>
</dbReference>
<evidence type="ECO:0008006" key="2">
    <source>
        <dbReference type="Google" id="ProtNLM"/>
    </source>
</evidence>
<dbReference type="GO" id="GO:0016705">
    <property type="term" value="F:oxidoreductase activity, acting on paired donors, with incorporation or reduction of molecular oxygen"/>
    <property type="evidence" value="ECO:0007669"/>
    <property type="project" value="InterPro"/>
</dbReference>
<gene>
    <name evidence="1" type="ORF">SDC9_207834</name>
</gene>
<sequence length="62" mass="6648">MLIEQLKADPAIEAADTLMLTIPNTLGVEPNLAILRNFAEYVAPALGWIPATKGPVEGYPID</sequence>
<protein>
    <recommendedName>
        <fullName evidence="2">Luciferase-like domain-containing protein</fullName>
    </recommendedName>
</protein>
<proteinExistence type="predicted"/>
<name>A0A645JBH0_9ZZZZ</name>
<comment type="caution">
    <text evidence="1">The sequence shown here is derived from an EMBL/GenBank/DDBJ whole genome shotgun (WGS) entry which is preliminary data.</text>
</comment>
<reference evidence="1" key="1">
    <citation type="submission" date="2019-08" db="EMBL/GenBank/DDBJ databases">
        <authorList>
            <person name="Kucharzyk K."/>
            <person name="Murdoch R.W."/>
            <person name="Higgins S."/>
            <person name="Loffler F."/>
        </authorList>
    </citation>
    <scope>NUCLEOTIDE SEQUENCE</scope>
</reference>
<accession>A0A645JBH0</accession>
<organism evidence="1">
    <name type="scientific">bioreactor metagenome</name>
    <dbReference type="NCBI Taxonomy" id="1076179"/>
    <lineage>
        <taxon>unclassified sequences</taxon>
        <taxon>metagenomes</taxon>
        <taxon>ecological metagenomes</taxon>
    </lineage>
</organism>
<dbReference type="InterPro" id="IPR036661">
    <property type="entry name" value="Luciferase-like_sf"/>
</dbReference>